<comment type="similarity">
    <text evidence="2">Belongs to the DsbD family.</text>
</comment>
<sequence>MQYLISFLEGIITFVSPCLLPMLPIYLSYFAGGGEHSTRKTLTGALGFVTGFTVVFVLMGALAGTVGSFLQQYQTAVNVVSGLIVIFFGLNFLGIIKLTLFKGTNHAVRADNMNFFSALVFGVIFSVGWTPCVGAFLGSALALASQQGHALQGMLLLFVYSLGLGVPFVISAVLIDRLKTAFDWIKRHYQIINTICGGFLIVVGILMATGLLGRFLNLLS</sequence>
<feature type="transmembrane region" description="Helical" evidence="6">
    <location>
        <begin position="195"/>
        <end position="216"/>
    </location>
</feature>
<dbReference type="AlphaFoldDB" id="A0A921IMR2"/>
<comment type="subcellular location">
    <subcellularLocation>
        <location evidence="1">Membrane</location>
        <topology evidence="1">Multi-pass membrane protein</topology>
    </subcellularLocation>
</comment>
<evidence type="ECO:0000313" key="9">
    <source>
        <dbReference type="Proteomes" id="UP000782880"/>
    </source>
</evidence>
<evidence type="ECO:0000256" key="1">
    <source>
        <dbReference type="ARBA" id="ARBA00004141"/>
    </source>
</evidence>
<protein>
    <submittedName>
        <fullName evidence="8">Cytochrome c biogenesis protein CcdA</fullName>
    </submittedName>
</protein>
<evidence type="ECO:0000256" key="4">
    <source>
        <dbReference type="ARBA" id="ARBA00022989"/>
    </source>
</evidence>
<keyword evidence="5 6" id="KW-0472">Membrane</keyword>
<dbReference type="EMBL" id="DYVE01000338">
    <property type="protein sequence ID" value="HJG29616.1"/>
    <property type="molecule type" value="Genomic_DNA"/>
</dbReference>
<keyword evidence="4 6" id="KW-1133">Transmembrane helix</keyword>
<feature type="domain" description="Cytochrome C biogenesis protein transmembrane" evidence="7">
    <location>
        <begin position="4"/>
        <end position="208"/>
    </location>
</feature>
<comment type="caution">
    <text evidence="8">The sequence shown here is derived from an EMBL/GenBank/DDBJ whole genome shotgun (WGS) entry which is preliminary data.</text>
</comment>
<evidence type="ECO:0000313" key="8">
    <source>
        <dbReference type="EMBL" id="HJG29616.1"/>
    </source>
</evidence>
<reference evidence="8" key="2">
    <citation type="submission" date="2021-09" db="EMBL/GenBank/DDBJ databases">
        <authorList>
            <person name="Gilroy R."/>
        </authorList>
    </citation>
    <scope>NUCLEOTIDE SEQUENCE</scope>
    <source>
        <strain evidence="8">ChiBcec21-2208</strain>
    </source>
</reference>
<dbReference type="Proteomes" id="UP000782880">
    <property type="component" value="Unassembled WGS sequence"/>
</dbReference>
<evidence type="ECO:0000256" key="6">
    <source>
        <dbReference type="SAM" id="Phobius"/>
    </source>
</evidence>
<name>A0A921IMR2_9FIRM</name>
<feature type="transmembrane region" description="Helical" evidence="6">
    <location>
        <begin position="155"/>
        <end position="175"/>
    </location>
</feature>
<evidence type="ECO:0000256" key="2">
    <source>
        <dbReference type="ARBA" id="ARBA00006143"/>
    </source>
</evidence>
<proteinExistence type="inferred from homology"/>
<dbReference type="InterPro" id="IPR003834">
    <property type="entry name" value="Cyt_c_assmbl_TM_dom"/>
</dbReference>
<dbReference type="Pfam" id="PF02683">
    <property type="entry name" value="DsbD_TM"/>
    <property type="match status" value="1"/>
</dbReference>
<feature type="transmembrane region" description="Helical" evidence="6">
    <location>
        <begin position="12"/>
        <end position="32"/>
    </location>
</feature>
<keyword evidence="3 6" id="KW-0812">Transmembrane</keyword>
<evidence type="ECO:0000256" key="5">
    <source>
        <dbReference type="ARBA" id="ARBA00023136"/>
    </source>
</evidence>
<feature type="transmembrane region" description="Helical" evidence="6">
    <location>
        <begin position="76"/>
        <end position="96"/>
    </location>
</feature>
<feature type="transmembrane region" description="Helical" evidence="6">
    <location>
        <begin position="116"/>
        <end position="143"/>
    </location>
</feature>
<accession>A0A921IMR2</accession>
<evidence type="ECO:0000256" key="3">
    <source>
        <dbReference type="ARBA" id="ARBA00022692"/>
    </source>
</evidence>
<feature type="transmembrane region" description="Helical" evidence="6">
    <location>
        <begin position="44"/>
        <end position="70"/>
    </location>
</feature>
<organism evidence="8 9">
    <name type="scientific">Subdoligranulum variabile</name>
    <dbReference type="NCBI Taxonomy" id="214851"/>
    <lineage>
        <taxon>Bacteria</taxon>
        <taxon>Bacillati</taxon>
        <taxon>Bacillota</taxon>
        <taxon>Clostridia</taxon>
        <taxon>Eubacteriales</taxon>
        <taxon>Oscillospiraceae</taxon>
        <taxon>Subdoligranulum</taxon>
    </lineage>
</organism>
<dbReference type="PANTHER" id="PTHR31272:SF4">
    <property type="entry name" value="CYTOCHROME C-TYPE BIOGENESIS PROTEIN HI_1454-RELATED"/>
    <property type="match status" value="1"/>
</dbReference>
<dbReference type="PANTHER" id="PTHR31272">
    <property type="entry name" value="CYTOCHROME C-TYPE BIOGENESIS PROTEIN HI_1454-RELATED"/>
    <property type="match status" value="1"/>
</dbReference>
<evidence type="ECO:0000259" key="7">
    <source>
        <dbReference type="Pfam" id="PF02683"/>
    </source>
</evidence>
<gene>
    <name evidence="8" type="ORF">K8V20_13355</name>
</gene>
<dbReference type="GO" id="GO:0016020">
    <property type="term" value="C:membrane"/>
    <property type="evidence" value="ECO:0007669"/>
    <property type="project" value="UniProtKB-SubCell"/>
</dbReference>
<reference evidence="8" key="1">
    <citation type="journal article" date="2021" name="PeerJ">
        <title>Extensive microbial diversity within the chicken gut microbiome revealed by metagenomics and culture.</title>
        <authorList>
            <person name="Gilroy R."/>
            <person name="Ravi A."/>
            <person name="Getino M."/>
            <person name="Pursley I."/>
            <person name="Horton D.L."/>
            <person name="Alikhan N.F."/>
            <person name="Baker D."/>
            <person name="Gharbi K."/>
            <person name="Hall N."/>
            <person name="Watson M."/>
            <person name="Adriaenssens E.M."/>
            <person name="Foster-Nyarko E."/>
            <person name="Jarju S."/>
            <person name="Secka A."/>
            <person name="Antonio M."/>
            <person name="Oren A."/>
            <person name="Chaudhuri R.R."/>
            <person name="La Ragione R."/>
            <person name="Hildebrand F."/>
            <person name="Pallen M.J."/>
        </authorList>
    </citation>
    <scope>NUCLEOTIDE SEQUENCE</scope>
    <source>
        <strain evidence="8">ChiBcec21-2208</strain>
    </source>
</reference>
<dbReference type="InterPro" id="IPR051790">
    <property type="entry name" value="Cytochrome_c-biogenesis_DsbD"/>
</dbReference>
<dbReference type="GO" id="GO:0017004">
    <property type="term" value="P:cytochrome complex assembly"/>
    <property type="evidence" value="ECO:0007669"/>
    <property type="project" value="InterPro"/>
</dbReference>